<name>A0A160IM36_9BACL</name>
<dbReference type="CDD" id="cd00090">
    <property type="entry name" value="HTH_ARSR"/>
    <property type="match status" value="1"/>
</dbReference>
<dbReference type="InterPro" id="IPR036390">
    <property type="entry name" value="WH_DNA-bd_sf"/>
</dbReference>
<dbReference type="STRING" id="1221500.ABE65_006585"/>
<dbReference type="AlphaFoldDB" id="A0A160IM36"/>
<dbReference type="SUPFAM" id="SSF46785">
    <property type="entry name" value="Winged helix' DNA-binding domain"/>
    <property type="match status" value="1"/>
</dbReference>
<keyword evidence="3" id="KW-1185">Reference proteome</keyword>
<accession>A0A160IM36</accession>
<evidence type="ECO:0000256" key="1">
    <source>
        <dbReference type="ARBA" id="ARBA00023125"/>
    </source>
</evidence>
<dbReference type="KEGG" id="fpn:ABE65_006585"/>
<reference evidence="2 3" key="1">
    <citation type="submission" date="2016-04" db="EMBL/GenBank/DDBJ databases">
        <title>Complete genome sequence of Fictibacillus phosphorivorans G25-29, a strain toxic to nematodes.</title>
        <authorList>
            <person name="Zheng Z."/>
        </authorList>
    </citation>
    <scope>NUCLEOTIDE SEQUENCE [LARGE SCALE GENOMIC DNA]</scope>
    <source>
        <strain evidence="2 3">G25-29</strain>
    </source>
</reference>
<dbReference type="Pfam" id="PF12840">
    <property type="entry name" value="HTH_20"/>
    <property type="match status" value="1"/>
</dbReference>
<organism evidence="2 3">
    <name type="scientific">Fictibacillus phosphorivorans</name>
    <dbReference type="NCBI Taxonomy" id="1221500"/>
    <lineage>
        <taxon>Bacteria</taxon>
        <taxon>Bacillati</taxon>
        <taxon>Bacillota</taxon>
        <taxon>Bacilli</taxon>
        <taxon>Bacillales</taxon>
        <taxon>Fictibacillaceae</taxon>
        <taxon>Fictibacillus</taxon>
    </lineage>
</organism>
<protein>
    <recommendedName>
        <fullName evidence="4">ArsR family transcriptional regulator</fullName>
    </recommendedName>
</protein>
<evidence type="ECO:0000313" key="2">
    <source>
        <dbReference type="EMBL" id="ANC76482.1"/>
    </source>
</evidence>
<dbReference type="GO" id="GO:0003677">
    <property type="term" value="F:DNA binding"/>
    <property type="evidence" value="ECO:0007669"/>
    <property type="project" value="UniProtKB-KW"/>
</dbReference>
<gene>
    <name evidence="2" type="ORF">ABE65_006585</name>
</gene>
<dbReference type="EMBL" id="CP015378">
    <property type="protein sequence ID" value="ANC76482.1"/>
    <property type="molecule type" value="Genomic_DNA"/>
</dbReference>
<dbReference type="InterPro" id="IPR036388">
    <property type="entry name" value="WH-like_DNA-bd_sf"/>
</dbReference>
<sequence>MRVKRNQSMPETFIVTEPEQAAALLHPVRSELISLLKEPRSATELSKRMNDSAQKINYHLKALEKVGLVVRAGTRNVRNLVEVLYVSAGRSFLLSDSLGLSADTVKKLQDQTALAHVLSLTEKIKRDAISLMEQSEDEEIPSAVMEMELALSDMDHRNAFLQEYADMLTTLIQKHHRPNKENARVYHVSMAMYPKPEGGGQRE</sequence>
<evidence type="ECO:0000313" key="3">
    <source>
        <dbReference type="Proteomes" id="UP000076623"/>
    </source>
</evidence>
<dbReference type="Proteomes" id="UP000076623">
    <property type="component" value="Chromosome"/>
</dbReference>
<keyword evidence="1" id="KW-0238">DNA-binding</keyword>
<proteinExistence type="predicted"/>
<dbReference type="Gene3D" id="1.10.10.10">
    <property type="entry name" value="Winged helix-like DNA-binding domain superfamily/Winged helix DNA-binding domain"/>
    <property type="match status" value="1"/>
</dbReference>
<evidence type="ECO:0008006" key="4">
    <source>
        <dbReference type="Google" id="ProtNLM"/>
    </source>
</evidence>
<dbReference type="InterPro" id="IPR011991">
    <property type="entry name" value="ArsR-like_HTH"/>
</dbReference>